<dbReference type="Pfam" id="PF05183">
    <property type="entry name" value="RdRP"/>
    <property type="match status" value="1"/>
</dbReference>
<dbReference type="EC" id="2.7.7.48" evidence="1"/>
<feature type="region of interest" description="Disordered" evidence="2">
    <location>
        <begin position="456"/>
        <end position="480"/>
    </location>
</feature>
<feature type="compositionally biased region" description="Low complexity" evidence="2">
    <location>
        <begin position="1025"/>
        <end position="1040"/>
    </location>
</feature>
<feature type="compositionally biased region" description="Low complexity" evidence="2">
    <location>
        <begin position="1050"/>
        <end position="1064"/>
    </location>
</feature>
<dbReference type="GO" id="GO:0003968">
    <property type="term" value="F:RNA-directed RNA polymerase activity"/>
    <property type="evidence" value="ECO:0007669"/>
    <property type="project" value="UniProtKB-KW"/>
</dbReference>
<evidence type="ECO:0000313" key="5">
    <source>
        <dbReference type="Proteomes" id="UP000230002"/>
    </source>
</evidence>
<keyword evidence="5" id="KW-1185">Reference proteome</keyword>
<feature type="compositionally biased region" description="Polar residues" evidence="2">
    <location>
        <begin position="740"/>
        <end position="759"/>
    </location>
</feature>
<comment type="caution">
    <text evidence="4">The sequence shown here is derived from an EMBL/GenBank/DDBJ whole genome shotgun (WGS) entry which is preliminary data.</text>
</comment>
<dbReference type="STRING" id="1077348.A0A2G8SRP3"/>
<evidence type="ECO:0000259" key="3">
    <source>
        <dbReference type="Pfam" id="PF05183"/>
    </source>
</evidence>
<evidence type="ECO:0000313" key="4">
    <source>
        <dbReference type="EMBL" id="PIL36430.1"/>
    </source>
</evidence>
<feature type="region of interest" description="Disordered" evidence="2">
    <location>
        <begin position="789"/>
        <end position="814"/>
    </location>
</feature>
<feature type="region of interest" description="Disordered" evidence="2">
    <location>
        <begin position="892"/>
        <end position="1064"/>
    </location>
</feature>
<name>A0A2G8SRP3_9APHY</name>
<sequence length="1136" mass="126607">MLQKSSVPIYTAKCHDGINITNWEEQSHPASRATRTVDRSTRLLIVSVGKKADDHVLRQSLASWVHEGIDRNGEAYRFLGYTESQVKAGKLIFFREGDDWTVQRLLESFGDLPAVYLKSGYGKYAARLGLSFSSTVESLDIPHECAIEIPDLLAPDGSLHSDGCGMIRDTFAAQVCRRHDLPPDTTVFQVRRGGIKGLLVRYPDDAFDRHCKKHPHARSGHFMIAYRPSMFKYGGGPTVLELNNHNSPPGAARLNIQFTALLLTLGVPLNVFKRLVQDQLDLIASILTDREKALEYIRGDLDAAAEDEFVQGLYSMLLARHELSEPYMRQRLQAFQKMQFTTLRNKMSLRIHESAYLFGVVDEEGVLGPDEVYVNLPSRSGVLVRDVIVARNPCYHPGDFRKLRAVDHPLLRHHRNCIVFSATAAHSVPDTIASGDLDGDLYFVCWNPSLIPPQEAPPFNRAPSATSAPTPAQRRGRQLSDMPQAAIDTFMQLKFSRLLGMMSNEWTRRVELMPELADSTFCRELVPLIESALDIMKSGEDAAKLEKRFKMLRSRHAQASQNPDGYRSPIQQLRDMIPQGNNEPLKDLNGLQDEALILREEDPARWQFHVSEAAKALPSFNQELSQAIRVDQESAENFGSASQHSQDRDVPRHADRVKQLYQSRYFGGGNEDTRREQRMRASAWYYYGYAKDRPAFAWLGERYLNEIKAWWTNGNRPPLFVGAAIPRPIITSSASLSQGDSQATLLGQPSSTQQASSRTKSTDEVPMDIDSETIPEEVPLATKIREPVDCRTRRRPAPQNAAETRGEQSRRCTTEPVERLPGVPVATNPKPRAPVATRVRIPPTRCSTASHEWNIISSNGTARRYLCACGIEVREKKEKGFWVSVQYNIGELREPNHTPRQPRRPHPEPEPEPDEDDSPPPRRRRTSSLSTVPEESVQNDDDDDSSSDSDSDSDMSLYVSADDRTARIPVEELLPPSPQPRRSSTPRTSGASDAPSSLLELSLRRLPARPGSDISSPVGRPRQVSASSARSRRTSGSTAGFCTPASPPRAVLAGSPSSSRSSVASPAIAAAWPLVAENPKPQAPVATPFISQCPSGVAHNWKVWGNQTHRKYTCRDCGYVVKERKTGTPEVWVPAD</sequence>
<evidence type="ECO:0000256" key="2">
    <source>
        <dbReference type="SAM" id="MobiDB-lite"/>
    </source>
</evidence>
<feature type="compositionally biased region" description="Basic and acidic residues" evidence="2">
    <location>
        <begin position="961"/>
        <end position="970"/>
    </location>
</feature>
<feature type="region of interest" description="Disordered" evidence="2">
    <location>
        <begin position="740"/>
        <end position="767"/>
    </location>
</feature>
<keyword evidence="1 4" id="KW-0696">RNA-directed RNA polymerase</keyword>
<dbReference type="GO" id="GO:0030422">
    <property type="term" value="P:siRNA processing"/>
    <property type="evidence" value="ECO:0007669"/>
    <property type="project" value="TreeGrafter"/>
</dbReference>
<dbReference type="AlphaFoldDB" id="A0A2G8SRP3"/>
<feature type="compositionally biased region" description="Low complexity" evidence="2">
    <location>
        <begin position="980"/>
        <end position="1010"/>
    </location>
</feature>
<feature type="compositionally biased region" description="Basic and acidic residues" evidence="2">
    <location>
        <begin position="804"/>
        <end position="814"/>
    </location>
</feature>
<keyword evidence="1" id="KW-0694">RNA-binding</keyword>
<reference evidence="4 5" key="1">
    <citation type="journal article" date="2015" name="Sci. Rep.">
        <title>Chromosome-level genome map provides insights into diverse defense mechanisms in the medicinal fungus Ganoderma sinense.</title>
        <authorList>
            <person name="Zhu Y."/>
            <person name="Xu J."/>
            <person name="Sun C."/>
            <person name="Zhou S."/>
            <person name="Xu H."/>
            <person name="Nelson D.R."/>
            <person name="Qian J."/>
            <person name="Song J."/>
            <person name="Luo H."/>
            <person name="Xiang L."/>
            <person name="Li Y."/>
            <person name="Xu Z."/>
            <person name="Ji A."/>
            <person name="Wang L."/>
            <person name="Lu S."/>
            <person name="Hayward A."/>
            <person name="Sun W."/>
            <person name="Li X."/>
            <person name="Schwartz D.C."/>
            <person name="Wang Y."/>
            <person name="Chen S."/>
        </authorList>
    </citation>
    <scope>NUCLEOTIDE SEQUENCE [LARGE SCALE GENOMIC DNA]</scope>
    <source>
        <strain evidence="4 5">ZZ0214-1</strain>
    </source>
</reference>
<proteinExistence type="inferred from homology"/>
<feature type="domain" description="RDRP core" evidence="3">
    <location>
        <begin position="45"/>
        <end position="548"/>
    </location>
</feature>
<dbReference type="GO" id="GO:0003723">
    <property type="term" value="F:RNA binding"/>
    <property type="evidence" value="ECO:0007669"/>
    <property type="project" value="UniProtKB-KW"/>
</dbReference>
<dbReference type="EMBL" id="AYKW01000001">
    <property type="protein sequence ID" value="PIL36430.1"/>
    <property type="molecule type" value="Genomic_DNA"/>
</dbReference>
<organism evidence="4 5">
    <name type="scientific">Ganoderma sinense ZZ0214-1</name>
    <dbReference type="NCBI Taxonomy" id="1077348"/>
    <lineage>
        <taxon>Eukaryota</taxon>
        <taxon>Fungi</taxon>
        <taxon>Dikarya</taxon>
        <taxon>Basidiomycota</taxon>
        <taxon>Agaricomycotina</taxon>
        <taxon>Agaricomycetes</taxon>
        <taxon>Polyporales</taxon>
        <taxon>Polyporaceae</taxon>
        <taxon>Ganoderma</taxon>
    </lineage>
</organism>
<gene>
    <name evidence="4" type="ORF">GSI_00118</name>
</gene>
<keyword evidence="1" id="KW-0548">Nucleotidyltransferase</keyword>
<evidence type="ECO:0000256" key="1">
    <source>
        <dbReference type="RuleBase" id="RU363098"/>
    </source>
</evidence>
<dbReference type="GO" id="GO:0031380">
    <property type="term" value="C:nuclear RNA-directed RNA polymerase complex"/>
    <property type="evidence" value="ECO:0007669"/>
    <property type="project" value="TreeGrafter"/>
</dbReference>
<dbReference type="InterPro" id="IPR007855">
    <property type="entry name" value="RDRP"/>
</dbReference>
<dbReference type="PANTHER" id="PTHR23079">
    <property type="entry name" value="RNA-DEPENDENT RNA POLYMERASE"/>
    <property type="match status" value="1"/>
</dbReference>
<protein>
    <recommendedName>
        <fullName evidence="1">RNA-dependent RNA polymerase</fullName>
        <ecNumber evidence="1">2.7.7.48</ecNumber>
    </recommendedName>
</protein>
<comment type="catalytic activity">
    <reaction evidence="1">
        <text>RNA(n) + a ribonucleoside 5'-triphosphate = RNA(n+1) + diphosphate</text>
        <dbReference type="Rhea" id="RHEA:21248"/>
        <dbReference type="Rhea" id="RHEA-COMP:14527"/>
        <dbReference type="Rhea" id="RHEA-COMP:17342"/>
        <dbReference type="ChEBI" id="CHEBI:33019"/>
        <dbReference type="ChEBI" id="CHEBI:61557"/>
        <dbReference type="ChEBI" id="CHEBI:140395"/>
        <dbReference type="EC" id="2.7.7.48"/>
    </reaction>
</comment>
<dbReference type="InterPro" id="IPR057596">
    <property type="entry name" value="RDRP_core"/>
</dbReference>
<dbReference type="PANTHER" id="PTHR23079:SF55">
    <property type="entry name" value="RNA-DIRECTED RNA POLYMERASE"/>
    <property type="match status" value="1"/>
</dbReference>
<dbReference type="Proteomes" id="UP000230002">
    <property type="component" value="Unassembled WGS sequence"/>
</dbReference>
<feature type="compositionally biased region" description="Acidic residues" evidence="2">
    <location>
        <begin position="937"/>
        <end position="953"/>
    </location>
</feature>
<dbReference type="OrthoDB" id="6513042at2759"/>
<accession>A0A2G8SRP3</accession>
<feature type="compositionally biased region" description="Low complexity" evidence="2">
    <location>
        <begin position="462"/>
        <end position="472"/>
    </location>
</feature>
<comment type="similarity">
    <text evidence="1">Belongs to the RdRP family.</text>
</comment>
<keyword evidence="1" id="KW-0808">Transferase</keyword>